<dbReference type="InterPro" id="IPR019734">
    <property type="entry name" value="TPR_rpt"/>
</dbReference>
<organism evidence="3 4">
    <name type="scientific">Sutterella parvirubra YIT 11816</name>
    <dbReference type="NCBI Taxonomy" id="762967"/>
    <lineage>
        <taxon>Bacteria</taxon>
        <taxon>Pseudomonadati</taxon>
        <taxon>Pseudomonadota</taxon>
        <taxon>Betaproteobacteria</taxon>
        <taxon>Burkholderiales</taxon>
        <taxon>Sutterellaceae</taxon>
        <taxon>Sutterella</taxon>
    </lineage>
</organism>
<keyword evidence="2" id="KW-0732">Signal</keyword>
<dbReference type="OrthoDB" id="5294075at2"/>
<dbReference type="SMART" id="SM00028">
    <property type="entry name" value="TPR"/>
    <property type="match status" value="2"/>
</dbReference>
<dbReference type="Gene3D" id="1.25.40.10">
    <property type="entry name" value="Tetratricopeptide repeat domain"/>
    <property type="match status" value="1"/>
</dbReference>
<feature type="signal peptide" evidence="2">
    <location>
        <begin position="1"/>
        <end position="22"/>
    </location>
</feature>
<name>H3KH61_9BURK</name>
<dbReference type="HOGENOM" id="CLU_068849_1_0_4"/>
<dbReference type="RefSeq" id="WP_008543343.1">
    <property type="nucleotide sequence ID" value="NZ_JH605008.1"/>
</dbReference>
<evidence type="ECO:0000313" key="4">
    <source>
        <dbReference type="Proteomes" id="UP000004956"/>
    </source>
</evidence>
<protein>
    <submittedName>
        <fullName evidence="3">Tetratricopeptide repeat protein</fullName>
    </submittedName>
</protein>
<dbReference type="PATRIC" id="fig|762967.3.peg.1657"/>
<evidence type="ECO:0000256" key="1">
    <source>
        <dbReference type="PROSITE-ProRule" id="PRU00339"/>
    </source>
</evidence>
<gene>
    <name evidence="3" type="ORF">HMPREF9440_02102</name>
</gene>
<feature type="chain" id="PRO_5003587448" evidence="2">
    <location>
        <begin position="23"/>
        <end position="183"/>
    </location>
</feature>
<dbReference type="EMBL" id="AFBQ01000314">
    <property type="protein sequence ID" value="EHY30554.1"/>
    <property type="molecule type" value="Genomic_DNA"/>
</dbReference>
<keyword evidence="4" id="KW-1185">Reference proteome</keyword>
<dbReference type="STRING" id="762967.HMPREF9440_02102"/>
<dbReference type="AlphaFoldDB" id="H3KH61"/>
<dbReference type="Pfam" id="PF13432">
    <property type="entry name" value="TPR_16"/>
    <property type="match status" value="1"/>
</dbReference>
<proteinExistence type="predicted"/>
<sequence>MRRSLFAGIAAGLLAVALPAFSATQMEELAQTLHDNEFSAQVEKLIKNGRSAQALELADLGLERNNRNAQLRFMRAVALETLGRKEESAKELRSLISAYPEIPEPYNNLAVIEAGFGNLEESLRLLTRALQINPDFQLARKNVGDVYLALAIEAYEASAPSFPRNAELQTRLKTLKRITASGL</sequence>
<evidence type="ECO:0000313" key="3">
    <source>
        <dbReference type="EMBL" id="EHY30554.1"/>
    </source>
</evidence>
<evidence type="ECO:0000256" key="2">
    <source>
        <dbReference type="SAM" id="SignalP"/>
    </source>
</evidence>
<accession>H3KH61</accession>
<dbReference type="PROSITE" id="PS50005">
    <property type="entry name" value="TPR"/>
    <property type="match status" value="1"/>
</dbReference>
<dbReference type="Proteomes" id="UP000004956">
    <property type="component" value="Unassembled WGS sequence"/>
</dbReference>
<keyword evidence="1" id="KW-0802">TPR repeat</keyword>
<dbReference type="Pfam" id="PF13181">
    <property type="entry name" value="TPR_8"/>
    <property type="match status" value="1"/>
</dbReference>
<dbReference type="InterPro" id="IPR011990">
    <property type="entry name" value="TPR-like_helical_dom_sf"/>
</dbReference>
<comment type="caution">
    <text evidence="3">The sequence shown here is derived from an EMBL/GenBank/DDBJ whole genome shotgun (WGS) entry which is preliminary data.</text>
</comment>
<feature type="repeat" description="TPR" evidence="1">
    <location>
        <begin position="103"/>
        <end position="136"/>
    </location>
</feature>
<reference evidence="3 4" key="1">
    <citation type="submission" date="2011-11" db="EMBL/GenBank/DDBJ databases">
        <authorList>
            <person name="Weinstock G."/>
            <person name="Sodergren E."/>
            <person name="Clifton S."/>
            <person name="Fulton L."/>
            <person name="Fulton B."/>
            <person name="Courtney L."/>
            <person name="Fronick C."/>
            <person name="Harrison M."/>
            <person name="Strong C."/>
            <person name="Farmer C."/>
            <person name="Delahaunty K."/>
            <person name="Markovic C."/>
            <person name="Hall O."/>
            <person name="Minx P."/>
            <person name="Tomlinson C."/>
            <person name="Mitreva M."/>
            <person name="Hou S."/>
            <person name="Chen J."/>
            <person name="Wollam A."/>
            <person name="Pepin K.H."/>
            <person name="Johnson M."/>
            <person name="Bhonagiri V."/>
            <person name="Zhang X."/>
            <person name="Suruliraj S."/>
            <person name="Warren W."/>
            <person name="Chinwalla A."/>
            <person name="Mardis E.R."/>
            <person name="Wilson R.K."/>
        </authorList>
    </citation>
    <scope>NUCLEOTIDE SEQUENCE [LARGE SCALE GENOMIC DNA]</scope>
    <source>
        <strain evidence="3 4">YIT 11816</strain>
    </source>
</reference>
<dbReference type="SUPFAM" id="SSF48452">
    <property type="entry name" value="TPR-like"/>
    <property type="match status" value="1"/>
</dbReference>